<evidence type="ECO:0000313" key="1">
    <source>
        <dbReference type="EMBL" id="HJE96627.1"/>
    </source>
</evidence>
<accession>A0A921F9H5</accession>
<dbReference type="AlphaFoldDB" id="A0A921F9H5"/>
<comment type="caution">
    <text evidence="1">The sequence shown here is derived from an EMBL/GenBank/DDBJ whole genome shotgun (WGS) entry which is preliminary data.</text>
</comment>
<proteinExistence type="predicted"/>
<organism evidence="1 2">
    <name type="scientific">Ligilactobacillus acidipiscis</name>
    <dbReference type="NCBI Taxonomy" id="89059"/>
    <lineage>
        <taxon>Bacteria</taxon>
        <taxon>Bacillati</taxon>
        <taxon>Bacillota</taxon>
        <taxon>Bacilli</taxon>
        <taxon>Lactobacillales</taxon>
        <taxon>Lactobacillaceae</taxon>
        <taxon>Ligilactobacillus</taxon>
    </lineage>
</organism>
<dbReference type="EMBL" id="DYXG01000031">
    <property type="protein sequence ID" value="HJE96627.1"/>
    <property type="molecule type" value="Genomic_DNA"/>
</dbReference>
<name>A0A921F9H5_9LACO</name>
<reference evidence="1" key="1">
    <citation type="journal article" date="2021" name="PeerJ">
        <title>Extensive microbial diversity within the chicken gut microbiome revealed by metagenomics and culture.</title>
        <authorList>
            <person name="Gilroy R."/>
            <person name="Ravi A."/>
            <person name="Getino M."/>
            <person name="Pursley I."/>
            <person name="Horton D.L."/>
            <person name="Alikhan N.F."/>
            <person name="Baker D."/>
            <person name="Gharbi K."/>
            <person name="Hall N."/>
            <person name="Watson M."/>
            <person name="Adriaenssens E.M."/>
            <person name="Foster-Nyarko E."/>
            <person name="Jarju S."/>
            <person name="Secka A."/>
            <person name="Antonio M."/>
            <person name="Oren A."/>
            <person name="Chaudhuri R.R."/>
            <person name="La Ragione R."/>
            <person name="Hildebrand F."/>
            <person name="Pallen M.J."/>
        </authorList>
    </citation>
    <scope>NUCLEOTIDE SEQUENCE</scope>
    <source>
        <strain evidence="1">CHK174-6876</strain>
    </source>
</reference>
<reference evidence="1" key="2">
    <citation type="submission" date="2021-09" db="EMBL/GenBank/DDBJ databases">
        <authorList>
            <person name="Gilroy R."/>
        </authorList>
    </citation>
    <scope>NUCLEOTIDE SEQUENCE</scope>
    <source>
        <strain evidence="1">CHK174-6876</strain>
    </source>
</reference>
<protein>
    <submittedName>
        <fullName evidence="1">Uncharacterized protein</fullName>
    </submittedName>
</protein>
<evidence type="ECO:0000313" key="2">
    <source>
        <dbReference type="Proteomes" id="UP000707535"/>
    </source>
</evidence>
<sequence length="103" mass="12009">MNNALCFLRWFFNDFLQELGGVSLRIQVVKMNHSLDGLVDQEQAVKDIQRYQDLIALAKKNYPLVDQALCCVGFDKRLVDFDDLDKRWLQDMLEYGTSLGMFL</sequence>
<dbReference type="Proteomes" id="UP000707535">
    <property type="component" value="Unassembled WGS sequence"/>
</dbReference>
<gene>
    <name evidence="1" type="ORF">K8V00_03315</name>
</gene>